<dbReference type="Pfam" id="PF13715">
    <property type="entry name" value="CarbopepD_reg_2"/>
    <property type="match status" value="1"/>
</dbReference>
<proteinExistence type="inferred from homology"/>
<organism evidence="9 10">
    <name type="scientific">Larkinella punicea</name>
    <dbReference type="NCBI Taxonomy" id="2315727"/>
    <lineage>
        <taxon>Bacteria</taxon>
        <taxon>Pseudomonadati</taxon>
        <taxon>Bacteroidota</taxon>
        <taxon>Cytophagia</taxon>
        <taxon>Cytophagales</taxon>
        <taxon>Spirosomataceae</taxon>
        <taxon>Larkinella</taxon>
    </lineage>
</organism>
<evidence type="ECO:0000313" key="10">
    <source>
        <dbReference type="Proteomes" id="UP000253383"/>
    </source>
</evidence>
<gene>
    <name evidence="9" type="ORF">DUE52_02625</name>
</gene>
<keyword evidence="9" id="KW-0675">Receptor</keyword>
<accession>A0A368JUL8</accession>
<dbReference type="InterPro" id="IPR036942">
    <property type="entry name" value="Beta-barrel_TonB_sf"/>
</dbReference>
<dbReference type="FunFam" id="2.170.130.10:FF:000008">
    <property type="entry name" value="SusC/RagA family TonB-linked outer membrane protein"/>
    <property type="match status" value="1"/>
</dbReference>
<name>A0A368JUL8_9BACT</name>
<keyword evidence="6 7" id="KW-0998">Cell outer membrane</keyword>
<keyword evidence="3 7" id="KW-1134">Transmembrane beta strand</keyword>
<feature type="domain" description="TonB-dependent receptor plug" evidence="8">
    <location>
        <begin position="124"/>
        <end position="248"/>
    </location>
</feature>
<evidence type="ECO:0000256" key="3">
    <source>
        <dbReference type="ARBA" id="ARBA00022452"/>
    </source>
</evidence>
<dbReference type="Pfam" id="PF07715">
    <property type="entry name" value="Plug"/>
    <property type="match status" value="1"/>
</dbReference>
<evidence type="ECO:0000256" key="4">
    <source>
        <dbReference type="ARBA" id="ARBA00022692"/>
    </source>
</evidence>
<evidence type="ECO:0000256" key="2">
    <source>
        <dbReference type="ARBA" id="ARBA00022448"/>
    </source>
</evidence>
<evidence type="ECO:0000259" key="8">
    <source>
        <dbReference type="Pfam" id="PF07715"/>
    </source>
</evidence>
<reference evidence="9 10" key="1">
    <citation type="submission" date="2018-07" db="EMBL/GenBank/DDBJ databases">
        <title>Genome analysis of Larkinella rosea.</title>
        <authorList>
            <person name="Zhou Z."/>
            <person name="Wang G."/>
        </authorList>
    </citation>
    <scope>NUCLEOTIDE SEQUENCE [LARGE SCALE GENOMIC DNA]</scope>
    <source>
        <strain evidence="10">zzj9</strain>
    </source>
</reference>
<protein>
    <submittedName>
        <fullName evidence="9">TonB-dependent receptor</fullName>
    </submittedName>
</protein>
<dbReference type="Gene3D" id="2.60.40.1120">
    <property type="entry name" value="Carboxypeptidase-like, regulatory domain"/>
    <property type="match status" value="1"/>
</dbReference>
<dbReference type="InterPro" id="IPR023997">
    <property type="entry name" value="TonB-dep_OMP_SusC/RagA_CS"/>
</dbReference>
<dbReference type="InterPro" id="IPR037066">
    <property type="entry name" value="Plug_dom_sf"/>
</dbReference>
<dbReference type="GO" id="GO:0009279">
    <property type="term" value="C:cell outer membrane"/>
    <property type="evidence" value="ECO:0007669"/>
    <property type="project" value="UniProtKB-SubCell"/>
</dbReference>
<keyword evidence="10" id="KW-1185">Reference proteome</keyword>
<evidence type="ECO:0000256" key="7">
    <source>
        <dbReference type="PROSITE-ProRule" id="PRU01360"/>
    </source>
</evidence>
<comment type="subcellular location">
    <subcellularLocation>
        <location evidence="1 7">Cell outer membrane</location>
        <topology evidence="1 7">Multi-pass membrane protein</topology>
    </subcellularLocation>
</comment>
<dbReference type="EMBL" id="QOWE01000002">
    <property type="protein sequence ID" value="RCR71162.1"/>
    <property type="molecule type" value="Genomic_DNA"/>
</dbReference>
<dbReference type="InterPro" id="IPR012910">
    <property type="entry name" value="Plug_dom"/>
</dbReference>
<keyword evidence="2 7" id="KW-0813">Transport</keyword>
<dbReference type="NCBIfam" id="TIGR04057">
    <property type="entry name" value="SusC_RagA_signa"/>
    <property type="match status" value="1"/>
</dbReference>
<dbReference type="SUPFAM" id="SSF56935">
    <property type="entry name" value="Porins"/>
    <property type="match status" value="1"/>
</dbReference>
<dbReference type="Gene3D" id="2.170.130.10">
    <property type="entry name" value="TonB-dependent receptor, plug domain"/>
    <property type="match status" value="1"/>
</dbReference>
<dbReference type="PROSITE" id="PS52016">
    <property type="entry name" value="TONB_DEPENDENT_REC_3"/>
    <property type="match status" value="1"/>
</dbReference>
<keyword evidence="5 7" id="KW-0472">Membrane</keyword>
<dbReference type="SUPFAM" id="SSF49464">
    <property type="entry name" value="Carboxypeptidase regulatory domain-like"/>
    <property type="match status" value="1"/>
</dbReference>
<dbReference type="NCBIfam" id="TIGR04056">
    <property type="entry name" value="OMP_RagA_SusC"/>
    <property type="match status" value="1"/>
</dbReference>
<dbReference type="InterPro" id="IPR008969">
    <property type="entry name" value="CarboxyPept-like_regulatory"/>
</dbReference>
<comment type="similarity">
    <text evidence="7">Belongs to the TonB-dependent receptor family.</text>
</comment>
<dbReference type="RefSeq" id="WP_114404392.1">
    <property type="nucleotide sequence ID" value="NZ_QOWE01000002.1"/>
</dbReference>
<dbReference type="InterPro" id="IPR039426">
    <property type="entry name" value="TonB-dep_rcpt-like"/>
</dbReference>
<comment type="caution">
    <text evidence="9">The sequence shown here is derived from an EMBL/GenBank/DDBJ whole genome shotgun (WGS) entry which is preliminary data.</text>
</comment>
<evidence type="ECO:0000256" key="1">
    <source>
        <dbReference type="ARBA" id="ARBA00004571"/>
    </source>
</evidence>
<keyword evidence="4 7" id="KW-0812">Transmembrane</keyword>
<dbReference type="AlphaFoldDB" id="A0A368JUL8"/>
<dbReference type="OrthoDB" id="9768177at2"/>
<sequence length="1027" mass="112462">MRYFYVIDYEKILSRWVLSIFLLLTTLVGYSQGLVKGQVISEDDRQGIPGINVLIKNTIQGTVTDAAGNFRIQTQPNAVLVFSGVGFIRQEVSVNGKSQLDVKLVVDNRQLNEVIVVGYGTQKKSDLTGAVSSLDSKEFNKGVQTSVDQLIAGRAAGVQITQASAEPGGGVTIRIRGANSINANNEPLYVIDGLPIDNSPVVPNSPVITDGAVRNPLNALNPADIESIEILKDASATAIYGSRGANGVILVTTKKGTKGKLKVNYNAYTAFQNVTKTIPMLNTQQYISLLNDLKKDQGLAPEFTSEQIAAIGNGTNWQKEIYRPGYTRNHQLSFSGGQDKFNYYASVNYYDQKGVIISSGIKKYIGRANLTYNDDRFKFGLNLNSSLVNDDFVPNGVSINEGAGVVNTAIFQDPTLPIRDANGNYAQTLIVNLENPVALANEVTDVAETNRTFGNIFAEYFILPELSVKVNAGTDRQTARRDSYLSRQTRRGQATNGIADAQSSSASNYLLELTARYSKTFRDIHKVEVLGGYTYQQFENNYIGAGAQNFSSDALLFNNLAAGARSTFDVASGRNQNQLQSYLGRVNYNLLDKYLLTASFRADGSSRFGENNKFGFFPSVALGWRIKEEDFLKSVAVLSDLKLRGSYGLTGNQDIGSYKSLVLLGPQGNAIFDGVSYVGVSTTQLPNANLKWETTGQLDIGLDFGLFGNRLTGSIDYFNKNTKDLLLQLPVPRTTGFSTTFKNVGGMKNQGLEITLNTVNIQKPFTWRSSVNFSLIRNEVTDLAGLPHILQGEAGFSKDFSIIRKGKPLNSFFGYVIDGVYQLGDNIKSSPQPLASPGDYRYRDVNGDGQITTADRTILGSPFPSYTFGINNDFAYGPLTFSFFLQGVQGSSVFNLNRTESENPISFRRNRLAESFTDRWTPTNPTNANPSGIPPKVAYATNINSRAVEDASFIRLKTIQLAYNLPLAKLNFIRSAQLYVTGQNLFTITNYTGSDPEVSAFGTSNVRADYNSYPLTKTYTVGLNLNF</sequence>
<dbReference type="Gene3D" id="2.40.170.20">
    <property type="entry name" value="TonB-dependent receptor, beta-barrel domain"/>
    <property type="match status" value="1"/>
</dbReference>
<dbReference type="InterPro" id="IPR023996">
    <property type="entry name" value="TonB-dep_OMP_SusC/RagA"/>
</dbReference>
<dbReference type="Proteomes" id="UP000253383">
    <property type="component" value="Unassembled WGS sequence"/>
</dbReference>
<evidence type="ECO:0000256" key="5">
    <source>
        <dbReference type="ARBA" id="ARBA00023136"/>
    </source>
</evidence>
<evidence type="ECO:0000256" key="6">
    <source>
        <dbReference type="ARBA" id="ARBA00023237"/>
    </source>
</evidence>
<evidence type="ECO:0000313" key="9">
    <source>
        <dbReference type="EMBL" id="RCR71162.1"/>
    </source>
</evidence>